<protein>
    <submittedName>
        <fullName evidence="1">Uncharacterized protein</fullName>
    </submittedName>
</protein>
<name>A0ABT6Q422_9PROT</name>
<dbReference type="EMBL" id="JASBAO010000002">
    <property type="protein sequence ID" value="MDI2091853.1"/>
    <property type="molecule type" value="Genomic_DNA"/>
</dbReference>
<gene>
    <name evidence="1" type="ORF">QJV27_10820</name>
</gene>
<evidence type="ECO:0000313" key="2">
    <source>
        <dbReference type="Proteomes" id="UP001431634"/>
    </source>
</evidence>
<reference evidence="1" key="1">
    <citation type="submission" date="2023-05" db="EMBL/GenBank/DDBJ databases">
        <title>Whole genome sequence of Commensalibacter sp.</title>
        <authorList>
            <person name="Charoenyingcharoen P."/>
            <person name="Yukphan P."/>
        </authorList>
    </citation>
    <scope>NUCLEOTIDE SEQUENCE</scope>
    <source>
        <strain evidence="1">TBRC 16381</strain>
    </source>
</reference>
<proteinExistence type="predicted"/>
<organism evidence="1 2">
    <name type="scientific">Commensalibacter oyaizuii</name>
    <dbReference type="NCBI Taxonomy" id="3043873"/>
    <lineage>
        <taxon>Bacteria</taxon>
        <taxon>Pseudomonadati</taxon>
        <taxon>Pseudomonadota</taxon>
        <taxon>Alphaproteobacteria</taxon>
        <taxon>Acetobacterales</taxon>
        <taxon>Acetobacteraceae</taxon>
    </lineage>
</organism>
<dbReference type="Proteomes" id="UP001431634">
    <property type="component" value="Unassembled WGS sequence"/>
</dbReference>
<comment type="caution">
    <text evidence="1">The sequence shown here is derived from an EMBL/GenBank/DDBJ whole genome shotgun (WGS) entry which is preliminary data.</text>
</comment>
<keyword evidence="2" id="KW-1185">Reference proteome</keyword>
<dbReference type="RefSeq" id="WP_281449020.1">
    <property type="nucleotide sequence ID" value="NZ_JASBAO010000002.1"/>
</dbReference>
<sequence length="220" mass="25009">MNIKNILLVGYLVFGSIHSVQAKEQQVTTKILDWSYRIPYEVPTTAFKNSKKCGNIEMNLPNNSYFNLGYLIIKTNTKHHQTPTDKWFGEGIQISLNCTTKNVQMNPKDSSNFIYNPQKQQWVWKNDGSSEGIYQIKAKNGIGWLIEDEPESIMGTKGSNGDDYIRSIGFCITNNAHTKQLCGAGNVQYIPHKKDIDKNIGNYTGTIYKILQTTKFLDDK</sequence>
<accession>A0ABT6Q422</accession>
<evidence type="ECO:0000313" key="1">
    <source>
        <dbReference type="EMBL" id="MDI2091853.1"/>
    </source>
</evidence>